<protein>
    <recommendedName>
        <fullName evidence="4">Proline racemase</fullName>
        <ecNumber evidence="3">5.1.1.4</ecNumber>
    </recommendedName>
</protein>
<dbReference type="Proteomes" id="UP000184442">
    <property type="component" value="Unassembled WGS sequence"/>
</dbReference>
<evidence type="ECO:0000256" key="4">
    <source>
        <dbReference type="ARBA" id="ARBA00069700"/>
    </source>
</evidence>
<dbReference type="SUPFAM" id="SSF54506">
    <property type="entry name" value="Diaminopimelate epimerase-like"/>
    <property type="match status" value="1"/>
</dbReference>
<dbReference type="PIRSF" id="PIRSF029792">
    <property type="entry name" value="Pro_racemase"/>
    <property type="match status" value="1"/>
</dbReference>
<evidence type="ECO:0000313" key="5">
    <source>
        <dbReference type="EMBL" id="SHJ13600.1"/>
    </source>
</evidence>
<organism evidence="5 6">
    <name type="scientific">Lutispora thermophila DSM 19022</name>
    <dbReference type="NCBI Taxonomy" id="1122184"/>
    <lineage>
        <taxon>Bacteria</taxon>
        <taxon>Bacillati</taxon>
        <taxon>Bacillota</taxon>
        <taxon>Clostridia</taxon>
        <taxon>Lutisporales</taxon>
        <taxon>Lutisporaceae</taxon>
        <taxon>Lutispora</taxon>
    </lineage>
</organism>
<dbReference type="InterPro" id="IPR008794">
    <property type="entry name" value="Pro_racemase_fam"/>
</dbReference>
<dbReference type="EMBL" id="FQZS01000017">
    <property type="protein sequence ID" value="SHJ13600.1"/>
    <property type="molecule type" value="Genomic_DNA"/>
</dbReference>
<reference evidence="5 6" key="1">
    <citation type="submission" date="2016-11" db="EMBL/GenBank/DDBJ databases">
        <authorList>
            <person name="Jaros S."/>
            <person name="Januszkiewicz K."/>
            <person name="Wedrychowicz H."/>
        </authorList>
    </citation>
    <scope>NUCLEOTIDE SEQUENCE [LARGE SCALE GENOMIC DNA]</scope>
    <source>
        <strain evidence="5 6">DSM 19022</strain>
    </source>
</reference>
<comment type="catalytic activity">
    <reaction evidence="2">
        <text>L-proline = D-proline</text>
        <dbReference type="Rhea" id="RHEA:10680"/>
        <dbReference type="ChEBI" id="CHEBI:57726"/>
        <dbReference type="ChEBI" id="CHEBI:60039"/>
        <dbReference type="EC" id="5.1.1.4"/>
    </reaction>
</comment>
<proteinExistence type="inferred from homology"/>
<dbReference type="Gene3D" id="3.10.310.10">
    <property type="entry name" value="Diaminopimelate Epimerase, Chain A, domain 1"/>
    <property type="match status" value="2"/>
</dbReference>
<dbReference type="Pfam" id="PF05544">
    <property type="entry name" value="Pro_racemase"/>
    <property type="match status" value="1"/>
</dbReference>
<dbReference type="RefSeq" id="WP_073026539.1">
    <property type="nucleotide sequence ID" value="NZ_FQZS01000017.1"/>
</dbReference>
<comment type="similarity">
    <text evidence="1">Belongs to the proline racemase family.</text>
</comment>
<evidence type="ECO:0000256" key="2">
    <source>
        <dbReference type="ARBA" id="ARBA00052373"/>
    </source>
</evidence>
<evidence type="ECO:0000313" key="6">
    <source>
        <dbReference type="Proteomes" id="UP000184442"/>
    </source>
</evidence>
<keyword evidence="6" id="KW-1185">Reference proteome</keyword>
<name>A0A1M6GUT8_9FIRM</name>
<dbReference type="AlphaFoldDB" id="A0A1M6GUT8"/>
<dbReference type="GO" id="GO:0047580">
    <property type="term" value="F:4-hydroxyproline epimerase activity"/>
    <property type="evidence" value="ECO:0007669"/>
    <property type="project" value="TreeGrafter"/>
</dbReference>
<dbReference type="GO" id="GO:0018112">
    <property type="term" value="F:proline racemase activity"/>
    <property type="evidence" value="ECO:0007669"/>
    <property type="project" value="UniProtKB-EC"/>
</dbReference>
<dbReference type="PANTHER" id="PTHR33442">
    <property type="entry name" value="TRANS-3-HYDROXY-L-PROLINE DEHYDRATASE"/>
    <property type="match status" value="1"/>
</dbReference>
<gene>
    <name evidence="5" type="ORF">SAMN02745176_02517</name>
</gene>
<accession>A0A1M6GUT8</accession>
<dbReference type="FunFam" id="3.10.310.10:FF:000005">
    <property type="entry name" value="Proline racemase"/>
    <property type="match status" value="1"/>
</dbReference>
<dbReference type="STRING" id="1122184.SAMN02745176_02517"/>
<sequence>MRFIKSLHAVDSHTMGEPTRVVIGGVPKIPGNSMSEKKEYLEKNMDNIRTAIMHEPRGHNDMFGSIITQPVNPEADLGIIFMDGGGYLNMCGHGSIGAATVAVETGMVEVKEPYTQIKLEAPAGLITANVRVENGKAREVSIINVPAFLYKKDVQVDLPDVGTVTFDISFGGSFFAIIKATELGVEIDPKNVNILTERAMKLLNIINDTIKVQHPTLSHIKTVDLVEVYGPAKTPGATLQNVVIFGAGQVDRSPCGTGTSAKMATLYAKGELKINEPFIYESIIGTRFKGRILEETKVGDFPAVIPEITGSAYITGFNHFVIDEDDPVKYGFLLK</sequence>
<dbReference type="PANTHER" id="PTHR33442:SF5">
    <property type="entry name" value="BIFUNCTIONAL TRANS-3-HYDROXY-L-PROLINE DEHYDRATASE_2-EPIMERASE"/>
    <property type="match status" value="1"/>
</dbReference>
<dbReference type="OrthoDB" id="181267at2"/>
<dbReference type="NCBIfam" id="NF010576">
    <property type="entry name" value="PRK13969.1"/>
    <property type="match status" value="1"/>
</dbReference>
<evidence type="ECO:0000256" key="3">
    <source>
        <dbReference type="ARBA" id="ARBA00067038"/>
    </source>
</evidence>
<dbReference type="SFLD" id="SFLDS00028">
    <property type="entry name" value="Proline_Racemase"/>
    <property type="match status" value="1"/>
</dbReference>
<evidence type="ECO:0000256" key="1">
    <source>
        <dbReference type="ARBA" id="ARBA00007529"/>
    </source>
</evidence>
<dbReference type="EC" id="5.1.1.4" evidence="3"/>